<reference evidence="3" key="1">
    <citation type="submission" date="2022-11" db="EMBL/GenBank/DDBJ databases">
        <title>Description of Microcella daejonensis nov. sp, isolated from riverside soil.</title>
        <authorList>
            <person name="Molina K.M."/>
            <person name="Kim S.B."/>
        </authorList>
    </citation>
    <scope>NUCLEOTIDE SEQUENCE</scope>
    <source>
        <strain evidence="3">MMS21-STM12</strain>
    </source>
</reference>
<sequence>MTDAPFSPAAMRGAVDLTSLVRAAAAPPASAAPPAPGGGGPAASGAAPTGGLVRDVDDVSFGEMLELSSQVPVIVEFYAQGLAPSLGAIIASYGGRLALATVDGNRAPQLAQAFQVQQVPAVAAVIGGRPMQLFVGMPAEAELRSVLEEVLQVAAQNGVTGVLDVASGEDAAAPVEEPLAPLHQEAYDAISRGDYAAAVEAYRQQLAQAPRDQEAVAGLAQASLLLRLDGATAAGLRDAAAAGPHDADAQLAVADLDLSGGHVEDAYGRLLDVFPHLDAEGRTAVRTRLLDYFEIVGAEDPRTIAARRRLTALLY</sequence>
<feature type="domain" description="Thioredoxin" evidence="2">
    <location>
        <begin position="60"/>
        <end position="148"/>
    </location>
</feature>
<dbReference type="RefSeq" id="WP_267780406.1">
    <property type="nucleotide sequence ID" value="NZ_CP113089.1"/>
</dbReference>
<dbReference type="InterPro" id="IPR036249">
    <property type="entry name" value="Thioredoxin-like_sf"/>
</dbReference>
<evidence type="ECO:0000313" key="3">
    <source>
        <dbReference type="EMBL" id="WAB80719.1"/>
    </source>
</evidence>
<gene>
    <name evidence="3" type="ORF">OVN18_09080</name>
</gene>
<dbReference type="SUPFAM" id="SSF48452">
    <property type="entry name" value="TPR-like"/>
    <property type="match status" value="1"/>
</dbReference>
<dbReference type="InterPro" id="IPR011990">
    <property type="entry name" value="TPR-like_helical_dom_sf"/>
</dbReference>
<dbReference type="GO" id="GO:0006950">
    <property type="term" value="P:response to stress"/>
    <property type="evidence" value="ECO:0007669"/>
    <property type="project" value="UniProtKB-ARBA"/>
</dbReference>
<dbReference type="AlphaFoldDB" id="A0A9E8S8A1"/>
<organism evidence="3 4">
    <name type="scientific">Microcella daejeonensis</name>
    <dbReference type="NCBI Taxonomy" id="2994971"/>
    <lineage>
        <taxon>Bacteria</taxon>
        <taxon>Bacillati</taxon>
        <taxon>Actinomycetota</taxon>
        <taxon>Actinomycetes</taxon>
        <taxon>Micrococcales</taxon>
        <taxon>Microbacteriaceae</taxon>
        <taxon>Microcella</taxon>
    </lineage>
</organism>
<dbReference type="Pfam" id="PF00085">
    <property type="entry name" value="Thioredoxin"/>
    <property type="match status" value="1"/>
</dbReference>
<dbReference type="EMBL" id="CP113089">
    <property type="protein sequence ID" value="WAB80719.1"/>
    <property type="molecule type" value="Genomic_DNA"/>
</dbReference>
<feature type="region of interest" description="Disordered" evidence="1">
    <location>
        <begin position="28"/>
        <end position="49"/>
    </location>
</feature>
<dbReference type="Proteomes" id="UP001164706">
    <property type="component" value="Chromosome"/>
</dbReference>
<dbReference type="Gene3D" id="1.25.40.10">
    <property type="entry name" value="Tetratricopeptide repeat domain"/>
    <property type="match status" value="1"/>
</dbReference>
<accession>A0A9E8S8A1</accession>
<dbReference type="Pfam" id="PF14561">
    <property type="entry name" value="TPR_20"/>
    <property type="match status" value="1"/>
</dbReference>
<dbReference type="Gene3D" id="3.40.30.10">
    <property type="entry name" value="Glutaredoxin"/>
    <property type="match status" value="1"/>
</dbReference>
<dbReference type="InterPro" id="IPR013766">
    <property type="entry name" value="Thioredoxin_domain"/>
</dbReference>
<protein>
    <submittedName>
        <fullName evidence="3">Tetratricopeptide repeat protein</fullName>
    </submittedName>
</protein>
<name>A0A9E8S8A1_9MICO</name>
<proteinExistence type="predicted"/>
<dbReference type="SUPFAM" id="SSF52833">
    <property type="entry name" value="Thioredoxin-like"/>
    <property type="match status" value="1"/>
</dbReference>
<evidence type="ECO:0000259" key="2">
    <source>
        <dbReference type="Pfam" id="PF00085"/>
    </source>
</evidence>
<dbReference type="KEGG" id="mdb:OVN18_09080"/>
<keyword evidence="4" id="KW-1185">Reference proteome</keyword>
<evidence type="ECO:0000313" key="4">
    <source>
        <dbReference type="Proteomes" id="UP001164706"/>
    </source>
</evidence>
<evidence type="ECO:0000256" key="1">
    <source>
        <dbReference type="SAM" id="MobiDB-lite"/>
    </source>
</evidence>